<evidence type="ECO:0000313" key="2">
    <source>
        <dbReference type="Proteomes" id="UP000276133"/>
    </source>
</evidence>
<reference evidence="1 2" key="1">
    <citation type="journal article" date="2018" name="Sci. Rep.">
        <title>Genomic signatures of local adaptation to the degree of environmental predictability in rotifers.</title>
        <authorList>
            <person name="Franch-Gras L."/>
            <person name="Hahn C."/>
            <person name="Garcia-Roger E.M."/>
            <person name="Carmona M.J."/>
            <person name="Serra M."/>
            <person name="Gomez A."/>
        </authorList>
    </citation>
    <scope>NUCLEOTIDE SEQUENCE [LARGE SCALE GENOMIC DNA]</scope>
    <source>
        <strain evidence="1">HYR1</strain>
    </source>
</reference>
<evidence type="ECO:0000313" key="1">
    <source>
        <dbReference type="EMBL" id="RNA34268.1"/>
    </source>
</evidence>
<dbReference type="EMBL" id="REGN01001505">
    <property type="protein sequence ID" value="RNA34268.1"/>
    <property type="molecule type" value="Genomic_DNA"/>
</dbReference>
<comment type="caution">
    <text evidence="1">The sequence shown here is derived from an EMBL/GenBank/DDBJ whole genome shotgun (WGS) entry which is preliminary data.</text>
</comment>
<dbReference type="Proteomes" id="UP000276133">
    <property type="component" value="Unassembled WGS sequence"/>
</dbReference>
<sequence length="106" mass="11967">MPGNVFVKKSGKLNSDRHFGSIGYSGKLSFLTLLTNCRSALYEGNIATTSFDIIRSELTLVIICLEATFDTTFKQTKNKKKEAEIKKIIDVIYVKFGKHFNELNKV</sequence>
<dbReference type="AlphaFoldDB" id="A0A3M7SFB3"/>
<organism evidence="1 2">
    <name type="scientific">Brachionus plicatilis</name>
    <name type="common">Marine rotifer</name>
    <name type="synonym">Brachionus muelleri</name>
    <dbReference type="NCBI Taxonomy" id="10195"/>
    <lineage>
        <taxon>Eukaryota</taxon>
        <taxon>Metazoa</taxon>
        <taxon>Spiralia</taxon>
        <taxon>Gnathifera</taxon>
        <taxon>Rotifera</taxon>
        <taxon>Eurotatoria</taxon>
        <taxon>Monogononta</taxon>
        <taxon>Pseudotrocha</taxon>
        <taxon>Ploima</taxon>
        <taxon>Brachionidae</taxon>
        <taxon>Brachionus</taxon>
    </lineage>
</organism>
<keyword evidence="2" id="KW-1185">Reference proteome</keyword>
<gene>
    <name evidence="1" type="ORF">BpHYR1_022126</name>
</gene>
<name>A0A3M7SFB3_BRAPC</name>
<accession>A0A3M7SFB3</accession>
<protein>
    <submittedName>
        <fullName evidence="1">Uncharacterized protein</fullName>
    </submittedName>
</protein>
<proteinExistence type="predicted"/>